<dbReference type="AlphaFoldDB" id="A0A2M8EJY8"/>
<dbReference type="NCBIfam" id="TIGR00116">
    <property type="entry name" value="tsf"/>
    <property type="match status" value="1"/>
</dbReference>
<dbReference type="FunFam" id="1.10.8.10:FF:000001">
    <property type="entry name" value="Elongation factor Ts"/>
    <property type="match status" value="1"/>
</dbReference>
<comment type="subcellular location">
    <subcellularLocation>
        <location evidence="5">Cytoplasm</location>
    </subcellularLocation>
</comment>
<keyword evidence="5" id="KW-0963">Cytoplasm</keyword>
<dbReference type="SUPFAM" id="SSF46934">
    <property type="entry name" value="UBA-like"/>
    <property type="match status" value="1"/>
</dbReference>
<dbReference type="InterPro" id="IPR009060">
    <property type="entry name" value="UBA-like_sf"/>
</dbReference>
<dbReference type="GO" id="GO:0003746">
    <property type="term" value="F:translation elongation factor activity"/>
    <property type="evidence" value="ECO:0007669"/>
    <property type="project" value="UniProtKB-UniRule"/>
</dbReference>
<reference evidence="8" key="1">
    <citation type="submission" date="2017-09" db="EMBL/GenBank/DDBJ databases">
        <title>Depth-based differentiation of microbial function through sediment-hosted aquifers and enrichment of novel symbionts in the deep terrestrial subsurface.</title>
        <authorList>
            <person name="Probst A.J."/>
            <person name="Ladd B."/>
            <person name="Jarett J.K."/>
            <person name="Geller-Mcgrath D.E."/>
            <person name="Sieber C.M.K."/>
            <person name="Emerson J.B."/>
            <person name="Anantharaman K."/>
            <person name="Thomas B.C."/>
            <person name="Malmstrom R."/>
            <person name="Stieglmeier M."/>
            <person name="Klingl A."/>
            <person name="Woyke T."/>
            <person name="Ryan C.M."/>
            <person name="Banfield J.F."/>
        </authorList>
    </citation>
    <scope>NUCLEOTIDE SEQUENCE [LARGE SCALE GENOMIC DNA]</scope>
</reference>
<evidence type="ECO:0000256" key="1">
    <source>
        <dbReference type="ARBA" id="ARBA00005532"/>
    </source>
</evidence>
<evidence type="ECO:0000256" key="5">
    <source>
        <dbReference type="HAMAP-Rule" id="MF_00050"/>
    </source>
</evidence>
<evidence type="ECO:0000313" key="7">
    <source>
        <dbReference type="EMBL" id="PJC23062.1"/>
    </source>
</evidence>
<gene>
    <name evidence="5 7" type="primary">tsf</name>
    <name evidence="7" type="ORF">CO059_00755</name>
</gene>
<organism evidence="7 8">
    <name type="scientific">candidate division WWE3 bacterium CG_4_9_14_0_2_um_filter_48_10</name>
    <dbReference type="NCBI Taxonomy" id="1975078"/>
    <lineage>
        <taxon>Bacteria</taxon>
        <taxon>Katanobacteria</taxon>
    </lineage>
</organism>
<keyword evidence="3 5" id="KW-0251">Elongation factor</keyword>
<evidence type="ECO:0000259" key="6">
    <source>
        <dbReference type="Pfam" id="PF00889"/>
    </source>
</evidence>
<dbReference type="EMBL" id="PFSK01000011">
    <property type="protein sequence ID" value="PJC23062.1"/>
    <property type="molecule type" value="Genomic_DNA"/>
</dbReference>
<evidence type="ECO:0000256" key="3">
    <source>
        <dbReference type="ARBA" id="ARBA00022768"/>
    </source>
</evidence>
<dbReference type="PANTHER" id="PTHR11741:SF0">
    <property type="entry name" value="ELONGATION FACTOR TS, MITOCHONDRIAL"/>
    <property type="match status" value="1"/>
</dbReference>
<dbReference type="PANTHER" id="PTHR11741">
    <property type="entry name" value="ELONGATION FACTOR TS"/>
    <property type="match status" value="1"/>
</dbReference>
<name>A0A2M8EJY8_UNCKA</name>
<comment type="function">
    <text evidence="5">Associates with the EF-Tu.GDP complex and induces the exchange of GDP to GTP. It remains bound to the aminoacyl-tRNA.EF-Tu.GTP complex up to the GTP hydrolysis stage on the ribosome.</text>
</comment>
<dbReference type="CDD" id="cd14275">
    <property type="entry name" value="UBA_EF-Ts"/>
    <property type="match status" value="1"/>
</dbReference>
<dbReference type="Proteomes" id="UP000228781">
    <property type="component" value="Unassembled WGS sequence"/>
</dbReference>
<feature type="domain" description="Translation elongation factor EFTs/EF1B dimerisation" evidence="6">
    <location>
        <begin position="71"/>
        <end position="147"/>
    </location>
</feature>
<dbReference type="Pfam" id="PF00889">
    <property type="entry name" value="EF_TS"/>
    <property type="match status" value="1"/>
</dbReference>
<accession>A0A2M8EJY8</accession>
<keyword evidence="4 5" id="KW-0648">Protein biosynthesis</keyword>
<evidence type="ECO:0000256" key="2">
    <source>
        <dbReference type="ARBA" id="ARBA00016956"/>
    </source>
</evidence>
<evidence type="ECO:0000313" key="8">
    <source>
        <dbReference type="Proteomes" id="UP000228781"/>
    </source>
</evidence>
<sequence length="149" mass="16680">MTKIDQIKKLRKETQAPVMEVKRALEEAGGDEAAAKKILAEKALVRAEKKKGREAGNGYLFSYVHSNGKIGVLLELRCETDFVAKNELFQKLGKELTMQIASMNPKDVAELLEKEYIRDQTKTVADLVKEAAGTVGEKIEVAHFIRYDI</sequence>
<proteinExistence type="inferred from homology"/>
<protein>
    <recommendedName>
        <fullName evidence="2 5">Elongation factor Ts</fullName>
        <shortName evidence="5">EF-Ts</shortName>
    </recommendedName>
</protein>
<evidence type="ECO:0000256" key="4">
    <source>
        <dbReference type="ARBA" id="ARBA00022917"/>
    </source>
</evidence>
<dbReference type="Gene3D" id="3.30.479.20">
    <property type="entry name" value="Elongation factor Ts, dimerisation domain"/>
    <property type="match status" value="1"/>
</dbReference>
<comment type="caution">
    <text evidence="7">The sequence shown here is derived from an EMBL/GenBank/DDBJ whole genome shotgun (WGS) entry which is preliminary data.</text>
</comment>
<dbReference type="InterPro" id="IPR014039">
    <property type="entry name" value="Transl_elong_EFTs/EF1B_dimer"/>
</dbReference>
<comment type="similarity">
    <text evidence="1 5">Belongs to the EF-Ts family.</text>
</comment>
<dbReference type="Gene3D" id="1.10.8.10">
    <property type="entry name" value="DNA helicase RuvA subunit, C-terminal domain"/>
    <property type="match status" value="1"/>
</dbReference>
<dbReference type="InterPro" id="IPR036402">
    <property type="entry name" value="EF-Ts_dimer_sf"/>
</dbReference>
<dbReference type="HAMAP" id="MF_00050">
    <property type="entry name" value="EF_Ts"/>
    <property type="match status" value="1"/>
</dbReference>
<dbReference type="GO" id="GO:0005737">
    <property type="term" value="C:cytoplasm"/>
    <property type="evidence" value="ECO:0007669"/>
    <property type="project" value="UniProtKB-SubCell"/>
</dbReference>
<dbReference type="SUPFAM" id="SSF54713">
    <property type="entry name" value="Elongation factor Ts (EF-Ts), dimerisation domain"/>
    <property type="match status" value="1"/>
</dbReference>
<dbReference type="InterPro" id="IPR001816">
    <property type="entry name" value="Transl_elong_EFTs/EF1B"/>
</dbReference>
<feature type="region of interest" description="Involved in Mg(2+) ion dislocation from EF-Tu" evidence="5">
    <location>
        <begin position="80"/>
        <end position="83"/>
    </location>
</feature>